<accession>A0A0N4ZIS4</accession>
<dbReference type="InterPro" id="IPR000591">
    <property type="entry name" value="DEP_dom"/>
</dbReference>
<dbReference type="Pfam" id="PF00595">
    <property type="entry name" value="PDZ"/>
    <property type="match status" value="1"/>
</dbReference>
<dbReference type="InterPro" id="IPR001478">
    <property type="entry name" value="PDZ"/>
</dbReference>
<dbReference type="InterPro" id="IPR036034">
    <property type="entry name" value="PDZ_sf"/>
</dbReference>
<dbReference type="GO" id="GO:0000132">
    <property type="term" value="P:establishment of mitotic spindle orientation"/>
    <property type="evidence" value="ECO:0007669"/>
    <property type="project" value="UniProtKB-ARBA"/>
</dbReference>
<dbReference type="GO" id="GO:0009887">
    <property type="term" value="P:animal organ morphogenesis"/>
    <property type="evidence" value="ECO:0007669"/>
    <property type="project" value="UniProtKB-ARBA"/>
</dbReference>
<sequence>MNNEKVLPKRKAKSYKVRSRTMEFIDTVLSPLRHNSVKELTNTFSNTKKGRALAIQSPSDTSIQNNLVIHEKKPKPLKKASTMIFTFNSNNKASEKSEREIFKLRSSLKKNKEKHKSSVVINDSSEEYSNKLLERKSEYYSNNNNFDYENNKKNNDKQNSIGKINIFKIFSNLSKTKEDSEIKRFRKTKSYSCNSNSLLLGDSIDKDKCNVSVCKNIYSEIDSTDEIINMNSNKILHKKDKIVYEPYQNNTFLPQIKIENNYSDEPESNVVHVKMRQPKRYNGSHTTSKFIDCSNEDVPDAPPRRKVIGFLHRTSNFSVDSTYSDDSANQYSSDNKNITSKEGNKVEKNNQLSRVLDLSPPTVSISSSVKQKFSHRERSLRYHRNMNVVLNMKVNEFLGINLIGHSSKNGDKGIFIADILPGGAISQCGRINLGDEILEVNGTSFENFTNDQAVNMLTDEIKKREVIRLKIRKHFNSITEYHNHDIHNGFGKKRFDMIRRSLREFNHSKINDEIWVRQKLNDNDETMTLDSQKILMPSIKESHENLASSSCVIKRSSSRVSEKKELTMHHVEKLFDLDSNKENVVLAMSLPNSYLEAKEKAWIKINYPMCFLGTHLIDWLLSNVKGLKDRKNARNYAFELLKQKLIVHVVCRYTFSEQSYYVFGEKIEQLKRADECGIDGLII</sequence>
<dbReference type="STRING" id="131310.A0A0N4ZIS4"/>
<dbReference type="GO" id="GO:0060070">
    <property type="term" value="P:canonical Wnt signaling pathway"/>
    <property type="evidence" value="ECO:0007669"/>
    <property type="project" value="TreeGrafter"/>
</dbReference>
<protein>
    <submittedName>
        <fullName evidence="12">PDZ domain-containing protein</fullName>
    </submittedName>
</protein>
<keyword evidence="5" id="KW-0963">Cytoplasm</keyword>
<evidence type="ECO:0000259" key="10">
    <source>
        <dbReference type="PROSITE" id="PS50186"/>
    </source>
</evidence>
<feature type="domain" description="DEP" evidence="10">
    <location>
        <begin position="591"/>
        <end position="665"/>
    </location>
</feature>
<dbReference type="InterPro" id="IPR015506">
    <property type="entry name" value="Dsh/Dvl-rel"/>
</dbReference>
<comment type="similarity">
    <text evidence="3">Belongs to the DSH family.</text>
</comment>
<evidence type="ECO:0000256" key="5">
    <source>
        <dbReference type="ARBA" id="ARBA00022490"/>
    </source>
</evidence>
<dbReference type="GO" id="GO:0005109">
    <property type="term" value="F:frizzled binding"/>
    <property type="evidence" value="ECO:0007669"/>
    <property type="project" value="TreeGrafter"/>
</dbReference>
<feature type="compositionally biased region" description="Polar residues" evidence="8">
    <location>
        <begin position="322"/>
        <end position="341"/>
    </location>
</feature>
<dbReference type="GO" id="GO:0048646">
    <property type="term" value="P:anatomical structure formation involved in morphogenesis"/>
    <property type="evidence" value="ECO:0007669"/>
    <property type="project" value="UniProtKB-ARBA"/>
</dbReference>
<dbReference type="FunFam" id="2.30.42.10:FF:000203">
    <property type="entry name" value="DiSHevelled related"/>
    <property type="match status" value="1"/>
</dbReference>
<dbReference type="GO" id="GO:0016477">
    <property type="term" value="P:cell migration"/>
    <property type="evidence" value="ECO:0007669"/>
    <property type="project" value="UniProtKB-ARBA"/>
</dbReference>
<dbReference type="SUPFAM" id="SSF50156">
    <property type="entry name" value="PDZ domain-like"/>
    <property type="match status" value="1"/>
</dbReference>
<comment type="subcellular location">
    <subcellularLocation>
        <location evidence="2">Cytoplasm</location>
    </subcellularLocation>
    <subcellularLocation>
        <location evidence="1">Membrane</location>
    </subcellularLocation>
</comment>
<dbReference type="PANTHER" id="PTHR10878:SF25">
    <property type="entry name" value="SEGMENT POLARITY PROTEIN DISHEVELLED"/>
    <property type="match status" value="1"/>
</dbReference>
<evidence type="ECO:0000313" key="12">
    <source>
        <dbReference type="WBParaSite" id="PTRK_0000783600.1"/>
    </source>
</evidence>
<reference evidence="12" key="1">
    <citation type="submission" date="2017-02" db="UniProtKB">
        <authorList>
            <consortium name="WormBaseParasite"/>
        </authorList>
    </citation>
    <scope>IDENTIFICATION</scope>
</reference>
<dbReference type="PROSITE" id="PS50106">
    <property type="entry name" value="PDZ"/>
    <property type="match status" value="1"/>
</dbReference>
<dbReference type="GO" id="GO:0005829">
    <property type="term" value="C:cytosol"/>
    <property type="evidence" value="ECO:0007669"/>
    <property type="project" value="TreeGrafter"/>
</dbReference>
<dbReference type="SMART" id="SM00228">
    <property type="entry name" value="PDZ"/>
    <property type="match status" value="1"/>
</dbReference>
<dbReference type="InterPro" id="IPR036390">
    <property type="entry name" value="WH_DNA-bd_sf"/>
</dbReference>
<dbReference type="GO" id="GO:0048699">
    <property type="term" value="P:generation of neurons"/>
    <property type="evidence" value="ECO:0007669"/>
    <property type="project" value="UniProtKB-ARBA"/>
</dbReference>
<evidence type="ECO:0000256" key="8">
    <source>
        <dbReference type="SAM" id="MobiDB-lite"/>
    </source>
</evidence>
<dbReference type="GO" id="GO:0048598">
    <property type="term" value="P:embryonic morphogenesis"/>
    <property type="evidence" value="ECO:0007669"/>
    <property type="project" value="UniProtKB-ARBA"/>
</dbReference>
<keyword evidence="6" id="KW-0879">Wnt signaling pathway</keyword>
<dbReference type="Proteomes" id="UP000038045">
    <property type="component" value="Unplaced"/>
</dbReference>
<dbReference type="Gene3D" id="2.30.42.10">
    <property type="match status" value="1"/>
</dbReference>
<evidence type="ECO:0000256" key="6">
    <source>
        <dbReference type="ARBA" id="ARBA00022687"/>
    </source>
</evidence>
<evidence type="ECO:0000256" key="7">
    <source>
        <dbReference type="ARBA" id="ARBA00023136"/>
    </source>
</evidence>
<feature type="domain" description="PDZ" evidence="9">
    <location>
        <begin position="387"/>
        <end position="457"/>
    </location>
</feature>
<feature type="region of interest" description="Disordered" evidence="8">
    <location>
        <begin position="322"/>
        <end position="351"/>
    </location>
</feature>
<keyword evidence="11" id="KW-1185">Reference proteome</keyword>
<dbReference type="PANTHER" id="PTHR10878">
    <property type="entry name" value="SEGMENT POLARITY PROTEIN DISHEVELLED"/>
    <property type="match status" value="1"/>
</dbReference>
<dbReference type="Pfam" id="PF00610">
    <property type="entry name" value="DEP"/>
    <property type="match status" value="1"/>
</dbReference>
<dbReference type="GO" id="GO:0005938">
    <property type="term" value="C:cell cortex"/>
    <property type="evidence" value="ECO:0007669"/>
    <property type="project" value="UniProtKB-ARBA"/>
</dbReference>
<dbReference type="GO" id="GO:0048730">
    <property type="term" value="P:epidermis morphogenesis"/>
    <property type="evidence" value="ECO:0007669"/>
    <property type="project" value="UniProtKB-ARBA"/>
</dbReference>
<dbReference type="InterPro" id="IPR036388">
    <property type="entry name" value="WH-like_DNA-bd_sf"/>
</dbReference>
<dbReference type="PROSITE" id="PS50186">
    <property type="entry name" value="DEP"/>
    <property type="match status" value="1"/>
</dbReference>
<dbReference type="SUPFAM" id="SSF46785">
    <property type="entry name" value="Winged helix' DNA-binding domain"/>
    <property type="match status" value="1"/>
</dbReference>
<dbReference type="FunFam" id="1.10.10.10:FF:000400">
    <property type="entry name" value="DiSHevelled related"/>
    <property type="match status" value="1"/>
</dbReference>
<evidence type="ECO:0000256" key="3">
    <source>
        <dbReference type="ARBA" id="ARBA00008735"/>
    </source>
</evidence>
<dbReference type="CDD" id="cd04438">
    <property type="entry name" value="DEP_dishevelled"/>
    <property type="match status" value="1"/>
</dbReference>
<evidence type="ECO:0000256" key="4">
    <source>
        <dbReference type="ARBA" id="ARBA00022473"/>
    </source>
</evidence>
<dbReference type="GO" id="GO:0035556">
    <property type="term" value="P:intracellular signal transduction"/>
    <property type="evidence" value="ECO:0007669"/>
    <property type="project" value="InterPro"/>
</dbReference>
<dbReference type="GO" id="GO:0003002">
    <property type="term" value="P:regionalization"/>
    <property type="evidence" value="ECO:0007669"/>
    <property type="project" value="UniProtKB-ARBA"/>
</dbReference>
<dbReference type="GO" id="GO:0035591">
    <property type="term" value="F:signaling adaptor activity"/>
    <property type="evidence" value="ECO:0007669"/>
    <property type="project" value="UniProtKB-ARBA"/>
</dbReference>
<proteinExistence type="inferred from homology"/>
<dbReference type="AlphaFoldDB" id="A0A0N4ZIS4"/>
<evidence type="ECO:0000256" key="2">
    <source>
        <dbReference type="ARBA" id="ARBA00004496"/>
    </source>
</evidence>
<dbReference type="SMART" id="SM00049">
    <property type="entry name" value="DEP"/>
    <property type="match status" value="1"/>
</dbReference>
<evidence type="ECO:0000259" key="9">
    <source>
        <dbReference type="PROSITE" id="PS50106"/>
    </source>
</evidence>
<keyword evidence="7" id="KW-0472">Membrane</keyword>
<evidence type="ECO:0000313" key="11">
    <source>
        <dbReference type="Proteomes" id="UP000038045"/>
    </source>
</evidence>
<keyword evidence="4" id="KW-0217">Developmental protein</keyword>
<name>A0A0N4ZIS4_PARTI</name>
<dbReference type="GO" id="GO:0016020">
    <property type="term" value="C:membrane"/>
    <property type="evidence" value="ECO:0007669"/>
    <property type="project" value="UniProtKB-SubCell"/>
</dbReference>
<organism evidence="11 12">
    <name type="scientific">Parastrongyloides trichosuri</name>
    <name type="common">Possum-specific nematode worm</name>
    <dbReference type="NCBI Taxonomy" id="131310"/>
    <lineage>
        <taxon>Eukaryota</taxon>
        <taxon>Metazoa</taxon>
        <taxon>Ecdysozoa</taxon>
        <taxon>Nematoda</taxon>
        <taxon>Chromadorea</taxon>
        <taxon>Rhabditida</taxon>
        <taxon>Tylenchina</taxon>
        <taxon>Panagrolaimomorpha</taxon>
        <taxon>Strongyloidoidea</taxon>
        <taxon>Strongyloididae</taxon>
        <taxon>Parastrongyloides</taxon>
    </lineage>
</organism>
<evidence type="ECO:0000256" key="1">
    <source>
        <dbReference type="ARBA" id="ARBA00004370"/>
    </source>
</evidence>
<dbReference type="WBParaSite" id="PTRK_0000783600.1">
    <property type="protein sequence ID" value="PTRK_0000783600.1"/>
    <property type="gene ID" value="PTRK_0000783600"/>
</dbReference>
<dbReference type="Gene3D" id="1.10.10.10">
    <property type="entry name" value="Winged helix-like DNA-binding domain superfamily/Winged helix DNA-binding domain"/>
    <property type="match status" value="1"/>
</dbReference>
<dbReference type="GO" id="GO:0048468">
    <property type="term" value="P:cell development"/>
    <property type="evidence" value="ECO:0007669"/>
    <property type="project" value="UniProtKB-ARBA"/>
</dbReference>